<dbReference type="Proteomes" id="UP001165122">
    <property type="component" value="Unassembled WGS sequence"/>
</dbReference>
<accession>A0A9W7EHK8</accession>
<feature type="compositionally biased region" description="Pro residues" evidence="2">
    <location>
        <begin position="503"/>
        <end position="512"/>
    </location>
</feature>
<feature type="compositionally biased region" description="Basic and acidic residues" evidence="2">
    <location>
        <begin position="476"/>
        <end position="496"/>
    </location>
</feature>
<feature type="compositionally biased region" description="Basic and acidic residues" evidence="2">
    <location>
        <begin position="575"/>
        <end position="591"/>
    </location>
</feature>
<keyword evidence="1" id="KW-0175">Coiled coil</keyword>
<name>A0A9W7EHK8_9STRA</name>
<proteinExistence type="predicted"/>
<evidence type="ECO:0000256" key="2">
    <source>
        <dbReference type="SAM" id="MobiDB-lite"/>
    </source>
</evidence>
<reference evidence="4" key="1">
    <citation type="journal article" date="2023" name="Commun. Biol.">
        <title>Genome analysis of Parmales, the sister group of diatoms, reveals the evolutionary specialization of diatoms from phago-mixotrophs to photoautotrophs.</title>
        <authorList>
            <person name="Ban H."/>
            <person name="Sato S."/>
            <person name="Yoshikawa S."/>
            <person name="Yamada K."/>
            <person name="Nakamura Y."/>
            <person name="Ichinomiya M."/>
            <person name="Sato N."/>
            <person name="Blanc-Mathieu R."/>
            <person name="Endo H."/>
            <person name="Kuwata A."/>
            <person name="Ogata H."/>
        </authorList>
    </citation>
    <scope>NUCLEOTIDE SEQUENCE [LARGE SCALE GENOMIC DNA]</scope>
    <source>
        <strain evidence="4">NIES 3700</strain>
    </source>
</reference>
<sequence>MNGQANVGRDARSVTLDDGVGGNANVEVSGGDGKKEVNFSDINNNNGGNIVGSSVVHNQSVANETNVIVPIPDTHDVFYSTFKNPKTLEGYSFTRTVSYLDLNEIKECLEKGNASWICLESIKNEYIKPIKKGNENEEVYEWLYNVWEVLESGKRKSWFEHLFGGKKGMGVKLRERRFEEEEEEGVEEVMSRFVDDLVDGEGYLMKNTKLKRVSREFQRKLSKTSSPLISKLREEERRVARLEEEVEGERKGREDLGCRVLKGEEGLKRLEEVNRVLKGENVMVRKGGKAITKENRGLIKKFKGLKEEVTRLREEGLKRNEEWAEKVDVWSATKEGLEAAVKEIEEKLNNVAGDREEEKTYLRILESRLGEIKFDQGAQGDKKTIKELKERCEGLERGIKEEKKKGEGRGVEVERLEKEMGGKEEGYAKAMEEVRGELGKEIDGLRMALGLKEEEAAGLGVQVEDLRACVEREREERAKEWEEREKGWEEVLRTEQESSVEEVPPPPPPPPIEDMENMEESVEKTLVEIGREQAERMNELSEDEVLKTVQGDLAAVQEKMTLREEEEEDYLEIEESLRKEEEGKGKGEEGAGARFGGIVGKRVGWFGGAVRGKVRRVRKLGSKLTGKSGVFSGKGKKGK</sequence>
<protein>
    <submittedName>
        <fullName evidence="3">Uncharacterized protein</fullName>
    </submittedName>
</protein>
<feature type="region of interest" description="Disordered" evidence="2">
    <location>
        <begin position="1"/>
        <end position="34"/>
    </location>
</feature>
<dbReference type="OrthoDB" id="10674225at2759"/>
<feature type="region of interest" description="Disordered" evidence="2">
    <location>
        <begin position="476"/>
        <end position="523"/>
    </location>
</feature>
<evidence type="ECO:0000313" key="4">
    <source>
        <dbReference type="Proteomes" id="UP001165122"/>
    </source>
</evidence>
<evidence type="ECO:0000313" key="3">
    <source>
        <dbReference type="EMBL" id="GMH78215.1"/>
    </source>
</evidence>
<feature type="coiled-coil region" evidence="1">
    <location>
        <begin position="385"/>
        <end position="433"/>
    </location>
</feature>
<dbReference type="EMBL" id="BRXW01000871">
    <property type="protein sequence ID" value="GMH78215.1"/>
    <property type="molecule type" value="Genomic_DNA"/>
</dbReference>
<evidence type="ECO:0000256" key="1">
    <source>
        <dbReference type="SAM" id="Coils"/>
    </source>
</evidence>
<gene>
    <name evidence="3" type="ORF">TrLO_g14718</name>
</gene>
<comment type="caution">
    <text evidence="3">The sequence shown here is derived from an EMBL/GenBank/DDBJ whole genome shotgun (WGS) entry which is preliminary data.</text>
</comment>
<feature type="region of interest" description="Disordered" evidence="2">
    <location>
        <begin position="564"/>
        <end position="593"/>
    </location>
</feature>
<feature type="coiled-coil region" evidence="1">
    <location>
        <begin position="295"/>
        <end position="357"/>
    </location>
</feature>
<organism evidence="3 4">
    <name type="scientific">Triparma laevis f. longispina</name>
    <dbReference type="NCBI Taxonomy" id="1714387"/>
    <lineage>
        <taxon>Eukaryota</taxon>
        <taxon>Sar</taxon>
        <taxon>Stramenopiles</taxon>
        <taxon>Ochrophyta</taxon>
        <taxon>Bolidophyceae</taxon>
        <taxon>Parmales</taxon>
        <taxon>Triparmaceae</taxon>
        <taxon>Triparma</taxon>
    </lineage>
</organism>
<dbReference type="AlphaFoldDB" id="A0A9W7EHK8"/>
<feature type="compositionally biased region" description="Acidic residues" evidence="2">
    <location>
        <begin position="564"/>
        <end position="574"/>
    </location>
</feature>
<keyword evidence="4" id="KW-1185">Reference proteome</keyword>